<organism evidence="1 2">
    <name type="scientific">Aquimarina aggregata</name>
    <dbReference type="NCBI Taxonomy" id="1642818"/>
    <lineage>
        <taxon>Bacteria</taxon>
        <taxon>Pseudomonadati</taxon>
        <taxon>Bacteroidota</taxon>
        <taxon>Flavobacteriia</taxon>
        <taxon>Flavobacteriales</taxon>
        <taxon>Flavobacteriaceae</taxon>
        <taxon>Aquimarina</taxon>
    </lineage>
</organism>
<accession>A0A163A361</accession>
<keyword evidence="1" id="KW-0489">Methyltransferase</keyword>
<dbReference type="Pfam" id="PF13489">
    <property type="entry name" value="Methyltransf_23"/>
    <property type="match status" value="1"/>
</dbReference>
<dbReference type="STRING" id="1642818.AWE51_04550"/>
<protein>
    <submittedName>
        <fullName evidence="1">Methyltransferase</fullName>
    </submittedName>
</protein>
<evidence type="ECO:0000313" key="2">
    <source>
        <dbReference type="Proteomes" id="UP000076715"/>
    </source>
</evidence>
<dbReference type="GO" id="GO:0032259">
    <property type="term" value="P:methylation"/>
    <property type="evidence" value="ECO:0007669"/>
    <property type="project" value="UniProtKB-KW"/>
</dbReference>
<gene>
    <name evidence="1" type="ORF">AWE51_04550</name>
</gene>
<sequence length="197" mass="23160">MFSKLRKRIFLRCPTCRAIVLHKDHYLTPEQEKERYELHHNDINDLGYKKFVSPIIQAVENDYNPNHFGLDFGSGSGPIVTSLLSKKGYQITMYDPFFTPNTNALSAKYDYIICCEVMEHFYDPAKEFNLLYSLLNQNGSLYCKTNLFKSSIDFTSWWYKNDSTHVFFYTSETLNWIQKTYGFISVTISDKIIVFQK</sequence>
<evidence type="ECO:0000313" key="1">
    <source>
        <dbReference type="EMBL" id="KZS40230.1"/>
    </source>
</evidence>
<dbReference type="GO" id="GO:0008168">
    <property type="term" value="F:methyltransferase activity"/>
    <property type="evidence" value="ECO:0007669"/>
    <property type="project" value="UniProtKB-KW"/>
</dbReference>
<keyword evidence="2" id="KW-1185">Reference proteome</keyword>
<dbReference type="Gene3D" id="3.40.50.150">
    <property type="entry name" value="Vaccinia Virus protein VP39"/>
    <property type="match status" value="1"/>
</dbReference>
<dbReference type="Proteomes" id="UP000076715">
    <property type="component" value="Unassembled WGS sequence"/>
</dbReference>
<dbReference type="EMBL" id="LQRT01000013">
    <property type="protein sequence ID" value="KZS40230.1"/>
    <property type="molecule type" value="Genomic_DNA"/>
</dbReference>
<dbReference type="AlphaFoldDB" id="A0A163A361"/>
<reference evidence="1 2" key="1">
    <citation type="submission" date="2016-01" db="EMBL/GenBank/DDBJ databases">
        <title>The draft genome sequence of Aquimarina sp. RZW4-3-2.</title>
        <authorList>
            <person name="Wang Y."/>
        </authorList>
    </citation>
    <scope>NUCLEOTIDE SEQUENCE [LARGE SCALE GENOMIC DNA]</scope>
    <source>
        <strain evidence="1 2">RZW4-3-2</strain>
    </source>
</reference>
<dbReference type="InterPro" id="IPR029063">
    <property type="entry name" value="SAM-dependent_MTases_sf"/>
</dbReference>
<proteinExistence type="predicted"/>
<keyword evidence="1" id="KW-0808">Transferase</keyword>
<comment type="caution">
    <text evidence="1">The sequence shown here is derived from an EMBL/GenBank/DDBJ whole genome shotgun (WGS) entry which is preliminary data.</text>
</comment>
<name>A0A163A361_9FLAO</name>
<dbReference type="SUPFAM" id="SSF53335">
    <property type="entry name" value="S-adenosyl-L-methionine-dependent methyltransferases"/>
    <property type="match status" value="1"/>
</dbReference>